<reference evidence="3" key="1">
    <citation type="submission" date="2016-10" db="EMBL/GenBank/DDBJ databases">
        <authorList>
            <person name="Varghese N."/>
            <person name="Submissions S."/>
        </authorList>
    </citation>
    <scope>NUCLEOTIDE SEQUENCE [LARGE SCALE GENOMIC DNA]</scope>
    <source>
        <strain evidence="3">DSM 17038</strain>
    </source>
</reference>
<dbReference type="PROSITE" id="PS50042">
    <property type="entry name" value="CNMP_BINDING_3"/>
    <property type="match status" value="1"/>
</dbReference>
<gene>
    <name evidence="2" type="ORF">SAMN05660649_02213</name>
</gene>
<feature type="domain" description="Cyclic nucleotide-binding" evidence="1">
    <location>
        <begin position="28"/>
        <end position="82"/>
    </location>
</feature>
<organism evidence="2 3">
    <name type="scientific">Desulfotruncus arcticus DSM 17038</name>
    <dbReference type="NCBI Taxonomy" id="1121424"/>
    <lineage>
        <taxon>Bacteria</taxon>
        <taxon>Bacillati</taxon>
        <taxon>Bacillota</taxon>
        <taxon>Clostridia</taxon>
        <taxon>Eubacteriales</taxon>
        <taxon>Desulfallaceae</taxon>
        <taxon>Desulfotruncus</taxon>
    </lineage>
</organism>
<protein>
    <submittedName>
        <fullName evidence="2">Cyclic nucleotide-binding domain-containing protein</fullName>
    </submittedName>
</protein>
<dbReference type="AlphaFoldDB" id="A0A1I2TF00"/>
<dbReference type="InterPro" id="IPR014710">
    <property type="entry name" value="RmlC-like_jellyroll"/>
</dbReference>
<evidence type="ECO:0000313" key="2">
    <source>
        <dbReference type="EMBL" id="SFG63395.1"/>
    </source>
</evidence>
<name>A0A1I2TF00_9FIRM</name>
<evidence type="ECO:0000259" key="1">
    <source>
        <dbReference type="PROSITE" id="PS50042"/>
    </source>
</evidence>
<dbReference type="SUPFAM" id="SSF51206">
    <property type="entry name" value="cAMP-binding domain-like"/>
    <property type="match status" value="1"/>
</dbReference>
<keyword evidence="3" id="KW-1185">Reference proteome</keyword>
<dbReference type="Gene3D" id="2.60.120.10">
    <property type="entry name" value="Jelly Rolls"/>
    <property type="match status" value="1"/>
</dbReference>
<accession>A0A1I2TF00</accession>
<dbReference type="RefSeq" id="WP_238456417.1">
    <property type="nucleotide sequence ID" value="NZ_FOOX01000007.1"/>
</dbReference>
<dbReference type="InterPro" id="IPR018490">
    <property type="entry name" value="cNMP-bd_dom_sf"/>
</dbReference>
<evidence type="ECO:0000313" key="3">
    <source>
        <dbReference type="Proteomes" id="UP000199337"/>
    </source>
</evidence>
<proteinExistence type="predicted"/>
<dbReference type="CDD" id="cd00038">
    <property type="entry name" value="CAP_ED"/>
    <property type="match status" value="1"/>
</dbReference>
<dbReference type="Pfam" id="PF00027">
    <property type="entry name" value="cNMP_binding"/>
    <property type="match status" value="1"/>
</dbReference>
<dbReference type="InterPro" id="IPR000595">
    <property type="entry name" value="cNMP-bd_dom"/>
</dbReference>
<dbReference type="Proteomes" id="UP000199337">
    <property type="component" value="Unassembled WGS sequence"/>
</dbReference>
<sequence>MGNNDMEKMLIRKAGSIVHYPRGYWYMIFATGDTSERVYLIESGWVKIYRLSAEGRKVTVGSIRNPGEMMGLAETILGVDRTCFDNMVNVPANGYFVP</sequence>
<dbReference type="STRING" id="341036.SAMN05660649_02213"/>
<dbReference type="EMBL" id="FOOX01000007">
    <property type="protein sequence ID" value="SFG63395.1"/>
    <property type="molecule type" value="Genomic_DNA"/>
</dbReference>